<dbReference type="AlphaFoldDB" id="A0A3S1BSU3"/>
<evidence type="ECO:0000313" key="2">
    <source>
        <dbReference type="Proteomes" id="UP000271974"/>
    </source>
</evidence>
<name>A0A3S1BSU3_ELYCH</name>
<proteinExistence type="predicted"/>
<protein>
    <submittedName>
        <fullName evidence="1">Uncharacterized protein</fullName>
    </submittedName>
</protein>
<reference evidence="1 2" key="1">
    <citation type="submission" date="2019-01" db="EMBL/GenBank/DDBJ databases">
        <title>A draft genome assembly of the solar-powered sea slug Elysia chlorotica.</title>
        <authorList>
            <person name="Cai H."/>
            <person name="Li Q."/>
            <person name="Fang X."/>
            <person name="Li J."/>
            <person name="Curtis N.E."/>
            <person name="Altenburger A."/>
            <person name="Shibata T."/>
            <person name="Feng M."/>
            <person name="Maeda T."/>
            <person name="Schwartz J.A."/>
            <person name="Shigenobu S."/>
            <person name="Lundholm N."/>
            <person name="Nishiyama T."/>
            <person name="Yang H."/>
            <person name="Hasebe M."/>
            <person name="Li S."/>
            <person name="Pierce S.K."/>
            <person name="Wang J."/>
        </authorList>
    </citation>
    <scope>NUCLEOTIDE SEQUENCE [LARGE SCALE GENOMIC DNA]</scope>
    <source>
        <strain evidence="1">EC2010</strain>
        <tissue evidence="1">Whole organism of an adult</tissue>
    </source>
</reference>
<dbReference type="EMBL" id="RQTK01000095">
    <property type="protein sequence ID" value="RUS87956.1"/>
    <property type="molecule type" value="Genomic_DNA"/>
</dbReference>
<comment type="caution">
    <text evidence="1">The sequence shown here is derived from an EMBL/GenBank/DDBJ whole genome shotgun (WGS) entry which is preliminary data.</text>
</comment>
<organism evidence="1 2">
    <name type="scientific">Elysia chlorotica</name>
    <name type="common">Eastern emerald elysia</name>
    <name type="synonym">Sea slug</name>
    <dbReference type="NCBI Taxonomy" id="188477"/>
    <lineage>
        <taxon>Eukaryota</taxon>
        <taxon>Metazoa</taxon>
        <taxon>Spiralia</taxon>
        <taxon>Lophotrochozoa</taxon>
        <taxon>Mollusca</taxon>
        <taxon>Gastropoda</taxon>
        <taxon>Heterobranchia</taxon>
        <taxon>Euthyneura</taxon>
        <taxon>Panpulmonata</taxon>
        <taxon>Sacoglossa</taxon>
        <taxon>Placobranchoidea</taxon>
        <taxon>Plakobranchidae</taxon>
        <taxon>Elysia</taxon>
    </lineage>
</organism>
<gene>
    <name evidence="1" type="ORF">EGW08_004234</name>
</gene>
<accession>A0A3S1BSU3</accession>
<sequence>MTLLVHDRIEQGEVSFNASFKNMSRKNFIPGALYIRPSEVLKARSAADLFPMRYQSQMTAAVALIVALDVHLPLDFYLMGGDYSVGEDAARTDWDIFYRAYEIFTTGRKEFRSRRRFSKRQSRNSVDEIDTVWHIITSKSWAEASGFLQAKLIGDSYYELDRIVHDQKLIVEGEQRDDLVAELDRLLYRCDRSGRYPGVPFSQVCDGVSGADEALCGETGYPRCHPTSFSSPRTSACRWRRGVTSFGTAGTRATAQTAS</sequence>
<evidence type="ECO:0000313" key="1">
    <source>
        <dbReference type="EMBL" id="RUS87956.1"/>
    </source>
</evidence>
<dbReference type="Proteomes" id="UP000271974">
    <property type="component" value="Unassembled WGS sequence"/>
</dbReference>
<keyword evidence="2" id="KW-1185">Reference proteome</keyword>